<dbReference type="RefSeq" id="WP_228351367.1">
    <property type="nucleotide sequence ID" value="NZ_JACEGA010000001.1"/>
</dbReference>
<evidence type="ECO:0000256" key="1">
    <source>
        <dbReference type="ARBA" id="ARBA00008950"/>
    </source>
</evidence>
<dbReference type="InterPro" id="IPR029052">
    <property type="entry name" value="Metallo-depent_PP-like"/>
</dbReference>
<accession>A0A839JW26</accession>
<dbReference type="NCBIfam" id="TIGR00040">
    <property type="entry name" value="yfcE"/>
    <property type="match status" value="1"/>
</dbReference>
<dbReference type="PANTHER" id="PTHR11124">
    <property type="entry name" value="VACUOLAR SORTING PROTEIN VPS29"/>
    <property type="match status" value="1"/>
</dbReference>
<gene>
    <name evidence="4" type="ORF">H0486_01700</name>
</gene>
<keyword evidence="5" id="KW-1185">Reference proteome</keyword>
<proteinExistence type="inferred from homology"/>
<dbReference type="CDD" id="cd00841">
    <property type="entry name" value="MPP_YfcE"/>
    <property type="match status" value="1"/>
</dbReference>
<evidence type="ECO:0000259" key="3">
    <source>
        <dbReference type="Pfam" id="PF12850"/>
    </source>
</evidence>
<dbReference type="SUPFAM" id="SSF56300">
    <property type="entry name" value="Metallo-dependent phosphatases"/>
    <property type="match status" value="1"/>
</dbReference>
<dbReference type="InterPro" id="IPR024654">
    <property type="entry name" value="Calcineurin-like_PHP_lpxH"/>
</dbReference>
<comment type="cofactor">
    <cofactor evidence="2">
        <name>a divalent metal cation</name>
        <dbReference type="ChEBI" id="CHEBI:60240"/>
    </cofactor>
</comment>
<dbReference type="Pfam" id="PF12850">
    <property type="entry name" value="Metallophos_2"/>
    <property type="match status" value="1"/>
</dbReference>
<dbReference type="GO" id="GO:0016787">
    <property type="term" value="F:hydrolase activity"/>
    <property type="evidence" value="ECO:0007669"/>
    <property type="project" value="UniProtKB-UniRule"/>
</dbReference>
<evidence type="ECO:0000313" key="4">
    <source>
        <dbReference type="EMBL" id="MBB2181596.1"/>
    </source>
</evidence>
<keyword evidence="2" id="KW-0479">Metal-binding</keyword>
<protein>
    <recommendedName>
        <fullName evidence="2">Phosphoesterase</fullName>
        <ecNumber evidence="2">3.1.4.-</ecNumber>
    </recommendedName>
</protein>
<evidence type="ECO:0000256" key="2">
    <source>
        <dbReference type="RuleBase" id="RU362039"/>
    </source>
</evidence>
<dbReference type="Proteomes" id="UP000574276">
    <property type="component" value="Unassembled WGS sequence"/>
</dbReference>
<sequence length="162" mass="18345">MKVLIVSDTHGRNHNLLKTLERVSPIDLIIHLGDFEGGEEYIRSITPCPMEIVAGNNDFYNTLPKEKVLQIGKYKVMITHGHRYGVNFSLSGLMELAKANNADIVMFGHTHVPVIDLSDSVWFINPGSLALPRQYTRIPTFIIMDIDSRGDAHFTLNYYKDD</sequence>
<dbReference type="Gene3D" id="3.60.21.10">
    <property type="match status" value="1"/>
</dbReference>
<feature type="domain" description="Calcineurin-like phosphoesterase" evidence="3">
    <location>
        <begin position="1"/>
        <end position="148"/>
    </location>
</feature>
<dbReference type="GO" id="GO:0046872">
    <property type="term" value="F:metal ion binding"/>
    <property type="evidence" value="ECO:0007669"/>
    <property type="project" value="UniProtKB-KW"/>
</dbReference>
<name>A0A839JW26_9FIRM</name>
<reference evidence="4 5" key="1">
    <citation type="submission" date="2020-07" db="EMBL/GenBank/DDBJ databases">
        <title>Characterization and genome sequencing of isolate MD1, a novel member within the family Lachnospiraceae.</title>
        <authorList>
            <person name="Rettenmaier R."/>
            <person name="Di Bello L."/>
            <person name="Zinser C."/>
            <person name="Scheitz K."/>
            <person name="Liebl W."/>
            <person name="Zverlov V."/>
        </authorList>
    </citation>
    <scope>NUCLEOTIDE SEQUENCE [LARGE SCALE GENOMIC DNA]</scope>
    <source>
        <strain evidence="4 5">MD1</strain>
    </source>
</reference>
<dbReference type="EMBL" id="JACEGA010000001">
    <property type="protein sequence ID" value="MBB2181596.1"/>
    <property type="molecule type" value="Genomic_DNA"/>
</dbReference>
<comment type="caution">
    <text evidence="4">The sequence shown here is derived from an EMBL/GenBank/DDBJ whole genome shotgun (WGS) entry which is preliminary data.</text>
</comment>
<evidence type="ECO:0000313" key="5">
    <source>
        <dbReference type="Proteomes" id="UP000574276"/>
    </source>
</evidence>
<dbReference type="AlphaFoldDB" id="A0A839JW26"/>
<organism evidence="4 5">
    <name type="scientific">Variimorphobacter saccharofermentans</name>
    <dbReference type="NCBI Taxonomy" id="2755051"/>
    <lineage>
        <taxon>Bacteria</taxon>
        <taxon>Bacillati</taxon>
        <taxon>Bacillota</taxon>
        <taxon>Clostridia</taxon>
        <taxon>Lachnospirales</taxon>
        <taxon>Lachnospiraceae</taxon>
        <taxon>Variimorphobacter</taxon>
    </lineage>
</organism>
<comment type="similarity">
    <text evidence="1 2">Belongs to the metallophosphoesterase superfamily. YfcE family.</text>
</comment>
<dbReference type="InterPro" id="IPR041802">
    <property type="entry name" value="MPP_YfcE"/>
</dbReference>
<dbReference type="EC" id="3.1.4.-" evidence="2"/>
<dbReference type="InterPro" id="IPR000979">
    <property type="entry name" value="Phosphodiesterase_MJ0936/Vps29"/>
</dbReference>